<keyword evidence="2" id="KW-1133">Transmembrane helix</keyword>
<accession>A0A8H7TIZ0</accession>
<gene>
    <name evidence="3" type="ORF">IFR04_006354</name>
</gene>
<comment type="caution">
    <text evidence="3">The sequence shown here is derived from an EMBL/GenBank/DDBJ whole genome shotgun (WGS) entry which is preliminary data.</text>
</comment>
<dbReference type="InterPro" id="IPR052228">
    <property type="entry name" value="Sec_Metab_Biosynth_Oxidored"/>
</dbReference>
<dbReference type="Gene3D" id="3.40.50.720">
    <property type="entry name" value="NAD(P)-binding Rossmann-like Domain"/>
    <property type="match status" value="1"/>
</dbReference>
<keyword evidence="4" id="KW-1185">Reference proteome</keyword>
<feature type="transmembrane region" description="Helical" evidence="2">
    <location>
        <begin position="223"/>
        <end position="241"/>
    </location>
</feature>
<dbReference type="Proteomes" id="UP000664132">
    <property type="component" value="Unassembled WGS sequence"/>
</dbReference>
<organism evidence="3 4">
    <name type="scientific">Cadophora malorum</name>
    <dbReference type="NCBI Taxonomy" id="108018"/>
    <lineage>
        <taxon>Eukaryota</taxon>
        <taxon>Fungi</taxon>
        <taxon>Dikarya</taxon>
        <taxon>Ascomycota</taxon>
        <taxon>Pezizomycotina</taxon>
        <taxon>Leotiomycetes</taxon>
        <taxon>Helotiales</taxon>
        <taxon>Ploettnerulaceae</taxon>
        <taxon>Cadophora</taxon>
    </lineage>
</organism>
<protein>
    <submittedName>
        <fullName evidence="3">Uncharacterized protein</fullName>
    </submittedName>
</protein>
<dbReference type="EMBL" id="JAFJYH010000082">
    <property type="protein sequence ID" value="KAG4420534.1"/>
    <property type="molecule type" value="Genomic_DNA"/>
</dbReference>
<reference evidence="3" key="1">
    <citation type="submission" date="2021-02" db="EMBL/GenBank/DDBJ databases">
        <title>Genome sequence Cadophora malorum strain M34.</title>
        <authorList>
            <person name="Stefanovic E."/>
            <person name="Vu D."/>
            <person name="Scully C."/>
            <person name="Dijksterhuis J."/>
            <person name="Roader J."/>
            <person name="Houbraken J."/>
        </authorList>
    </citation>
    <scope>NUCLEOTIDE SEQUENCE</scope>
    <source>
        <strain evidence="3">M34</strain>
    </source>
</reference>
<dbReference type="PANTHER" id="PTHR47534">
    <property type="entry name" value="YALI0E05731P"/>
    <property type="match status" value="1"/>
</dbReference>
<keyword evidence="2" id="KW-0472">Membrane</keyword>
<proteinExistence type="predicted"/>
<dbReference type="Pfam" id="PF00106">
    <property type="entry name" value="adh_short"/>
    <property type="match status" value="1"/>
</dbReference>
<name>A0A8H7TIZ0_9HELO</name>
<evidence type="ECO:0000256" key="2">
    <source>
        <dbReference type="SAM" id="Phobius"/>
    </source>
</evidence>
<dbReference type="InterPro" id="IPR036291">
    <property type="entry name" value="NAD(P)-bd_dom_sf"/>
</dbReference>
<evidence type="ECO:0000313" key="4">
    <source>
        <dbReference type="Proteomes" id="UP000664132"/>
    </source>
</evidence>
<dbReference type="AlphaFoldDB" id="A0A8H7TIZ0"/>
<keyword evidence="1" id="KW-0560">Oxidoreductase</keyword>
<dbReference type="PANTHER" id="PTHR47534:SF3">
    <property type="entry name" value="ALCOHOL DEHYDROGENASE-LIKE C-TERMINAL DOMAIN-CONTAINING PROTEIN"/>
    <property type="match status" value="1"/>
</dbReference>
<dbReference type="OrthoDB" id="2898509at2759"/>
<evidence type="ECO:0000256" key="1">
    <source>
        <dbReference type="ARBA" id="ARBA00023002"/>
    </source>
</evidence>
<dbReference type="SUPFAM" id="SSF51735">
    <property type="entry name" value="NAD(P)-binding Rossmann-fold domains"/>
    <property type="match status" value="1"/>
</dbReference>
<dbReference type="InterPro" id="IPR002347">
    <property type="entry name" value="SDR_fam"/>
</dbReference>
<dbReference type="GO" id="GO:0016491">
    <property type="term" value="F:oxidoreductase activity"/>
    <property type="evidence" value="ECO:0007669"/>
    <property type="project" value="UniProtKB-KW"/>
</dbReference>
<evidence type="ECO:0000313" key="3">
    <source>
        <dbReference type="EMBL" id="KAG4420534.1"/>
    </source>
</evidence>
<keyword evidence="2" id="KW-0812">Transmembrane</keyword>
<sequence>MVYLTDIQTSNSQIATTFPPGLVAVFVGGTSGIGEITLKKFAEYTRYPRAYIVGRSQNAAERIIAECRILNPEGEYIFIKADVSLMRNVDKVCDEIKSKEKAVNLLFMSAGFPSIDGAETSEGLVLLSALMIYSRARFVQNLLPIIKTASSLRRIITVAGGGREGQIYPDDYPARHLSLIKMRAHSISVITLSMEALAKTAPEVSFIHDYPGTVKTSLMDHDLGILGVILRVWILLFGWYVCIPLEECGERHLFLATSARYAPKEGGKGADGVNVKSQTTVAKGSNGEVGSGVYSVGSDCESGSAASLKLLEEYRSRGLVEDVGNHINGEFRRIMRE</sequence>